<protein>
    <submittedName>
        <fullName evidence="1">Uncharacterized protein</fullName>
    </submittedName>
</protein>
<name>A0A0L0CP54_LUCCU</name>
<accession>A0A0L0CP54</accession>
<evidence type="ECO:0000313" key="2">
    <source>
        <dbReference type="Proteomes" id="UP000037069"/>
    </source>
</evidence>
<dbReference type="AlphaFoldDB" id="A0A0L0CP54"/>
<evidence type="ECO:0000313" key="1">
    <source>
        <dbReference type="EMBL" id="KNC34115.1"/>
    </source>
</evidence>
<organism evidence="1 2">
    <name type="scientific">Lucilia cuprina</name>
    <name type="common">Green bottle fly</name>
    <name type="synonym">Australian sheep blowfly</name>
    <dbReference type="NCBI Taxonomy" id="7375"/>
    <lineage>
        <taxon>Eukaryota</taxon>
        <taxon>Metazoa</taxon>
        <taxon>Ecdysozoa</taxon>
        <taxon>Arthropoda</taxon>
        <taxon>Hexapoda</taxon>
        <taxon>Insecta</taxon>
        <taxon>Pterygota</taxon>
        <taxon>Neoptera</taxon>
        <taxon>Endopterygota</taxon>
        <taxon>Diptera</taxon>
        <taxon>Brachycera</taxon>
        <taxon>Muscomorpha</taxon>
        <taxon>Oestroidea</taxon>
        <taxon>Calliphoridae</taxon>
        <taxon>Luciliinae</taxon>
        <taxon>Lucilia</taxon>
    </lineage>
</organism>
<dbReference type="Proteomes" id="UP000037069">
    <property type="component" value="Unassembled WGS sequence"/>
</dbReference>
<dbReference type="EMBL" id="JRES01000102">
    <property type="protein sequence ID" value="KNC34115.1"/>
    <property type="molecule type" value="Genomic_DNA"/>
</dbReference>
<reference evidence="1 2" key="1">
    <citation type="journal article" date="2015" name="Nat. Commun.">
        <title>Lucilia cuprina genome unlocks parasitic fly biology to underpin future interventions.</title>
        <authorList>
            <person name="Anstead C.A."/>
            <person name="Korhonen P.K."/>
            <person name="Young N.D."/>
            <person name="Hall R.S."/>
            <person name="Jex A.R."/>
            <person name="Murali S.C."/>
            <person name="Hughes D.S."/>
            <person name="Lee S.F."/>
            <person name="Perry T."/>
            <person name="Stroehlein A.J."/>
            <person name="Ansell B.R."/>
            <person name="Breugelmans B."/>
            <person name="Hofmann A."/>
            <person name="Qu J."/>
            <person name="Dugan S."/>
            <person name="Lee S.L."/>
            <person name="Chao H."/>
            <person name="Dinh H."/>
            <person name="Han Y."/>
            <person name="Doddapaneni H.V."/>
            <person name="Worley K.C."/>
            <person name="Muzny D.M."/>
            <person name="Ioannidis P."/>
            <person name="Waterhouse R.M."/>
            <person name="Zdobnov E.M."/>
            <person name="James P.J."/>
            <person name="Bagnall N.H."/>
            <person name="Kotze A.C."/>
            <person name="Gibbs R.A."/>
            <person name="Richards S."/>
            <person name="Batterham P."/>
            <person name="Gasser R.B."/>
        </authorList>
    </citation>
    <scope>NUCLEOTIDE SEQUENCE [LARGE SCALE GENOMIC DNA]</scope>
    <source>
        <strain evidence="1 2">LS</strain>
        <tissue evidence="1">Full body</tissue>
    </source>
</reference>
<proteinExistence type="predicted"/>
<sequence length="108" mass="12412">MACLGMFDKYEPDRSNRQRLREFEGFLYDGKNEAYGKKVAYVDKNLTLADEHDDDASCDEEDVACGGVMNCVPSEDSTLTMIRQAQLRELLIIFSILKDREHYDGYLT</sequence>
<keyword evidence="2" id="KW-1185">Reference proteome</keyword>
<gene>
    <name evidence="1" type="ORF">FF38_02813</name>
</gene>
<comment type="caution">
    <text evidence="1">The sequence shown here is derived from an EMBL/GenBank/DDBJ whole genome shotgun (WGS) entry which is preliminary data.</text>
</comment>